<proteinExistence type="predicted"/>
<dbReference type="InterPro" id="IPR032675">
    <property type="entry name" value="LRR_dom_sf"/>
</dbReference>
<organism evidence="2 3">
    <name type="scientific">Cardamine amara subsp. amara</name>
    <dbReference type="NCBI Taxonomy" id="228776"/>
    <lineage>
        <taxon>Eukaryota</taxon>
        <taxon>Viridiplantae</taxon>
        <taxon>Streptophyta</taxon>
        <taxon>Embryophyta</taxon>
        <taxon>Tracheophyta</taxon>
        <taxon>Spermatophyta</taxon>
        <taxon>Magnoliopsida</taxon>
        <taxon>eudicotyledons</taxon>
        <taxon>Gunneridae</taxon>
        <taxon>Pentapetalae</taxon>
        <taxon>rosids</taxon>
        <taxon>malvids</taxon>
        <taxon>Brassicales</taxon>
        <taxon>Brassicaceae</taxon>
        <taxon>Cardamineae</taxon>
        <taxon>Cardamine</taxon>
    </lineage>
</organism>
<dbReference type="Pfam" id="PF24758">
    <property type="entry name" value="LRR_At5g56370"/>
    <property type="match status" value="1"/>
</dbReference>
<dbReference type="InterPro" id="IPR036047">
    <property type="entry name" value="F-box-like_dom_sf"/>
</dbReference>
<dbReference type="InterPro" id="IPR055294">
    <property type="entry name" value="FBL60-like"/>
</dbReference>
<feature type="domain" description="F-box" evidence="1">
    <location>
        <begin position="1"/>
        <end position="49"/>
    </location>
</feature>
<keyword evidence="3" id="KW-1185">Reference proteome</keyword>
<dbReference type="InterPro" id="IPR055411">
    <property type="entry name" value="LRR_FXL15/At3g58940/PEG3-like"/>
</dbReference>
<protein>
    <submittedName>
        <fullName evidence="2">F-box/LRR-repeat protein</fullName>
    </submittedName>
</protein>
<dbReference type="SMART" id="SM00579">
    <property type="entry name" value="FBD"/>
    <property type="match status" value="1"/>
</dbReference>
<dbReference type="EMBL" id="JBANAX010000888">
    <property type="protein sequence ID" value="KAL1189767.1"/>
    <property type="molecule type" value="Genomic_DNA"/>
</dbReference>
<name>A0ABD0Z4Z0_CARAN</name>
<sequence length="448" mass="51292">MDRISGLPDELIRLIVPYISAKDAAFLRVVSKRFRNLYTIIADLEFDDTGQFQGTFTDLVSRELARLETTTYIRRFSLKSLRGLDQARINHWLRDVLKCRGVMDLEMGIYGDNGYTLPLEIFTCKTVKKLKLGNEIVISVVPRNALLPALETLIFDSVRFCNLADCAFHAFLLACPVLKELTIDGMYWETWQWSGKVSSQSLQRLTIGRDMSEGFFGPDHQNITFDTPNLAYLDYTDFVPDGYTIVTFDSLVEAKLNLLVMVNRRWNDVFANDGDILSSNATNLIQGIRNVEILELSYPYTFQTLYFFRNAIPVFEKLRHLTMTHEEDAGFCWRFLPFLLNKTPNLKTLVIEGGVHYLEEPDYVCGCLSGYSCLLSCPLEVLELTLSDKGRIGELEQIKHFLGKLSRLELLKVHSRGRLSDAEKLRIYTDIQMFPRASSKCTIQLSCI</sequence>
<dbReference type="InterPro" id="IPR006566">
    <property type="entry name" value="FBD"/>
</dbReference>
<gene>
    <name evidence="2" type="ORF">V5N11_036246</name>
</gene>
<evidence type="ECO:0000313" key="3">
    <source>
        <dbReference type="Proteomes" id="UP001558713"/>
    </source>
</evidence>
<dbReference type="Proteomes" id="UP001558713">
    <property type="component" value="Unassembled WGS sequence"/>
</dbReference>
<evidence type="ECO:0000259" key="1">
    <source>
        <dbReference type="PROSITE" id="PS50181"/>
    </source>
</evidence>
<dbReference type="PANTHER" id="PTHR31293">
    <property type="entry name" value="RNI-LIKE SUPERFAMILY PROTEIN"/>
    <property type="match status" value="1"/>
</dbReference>
<dbReference type="PROSITE" id="PS50181">
    <property type="entry name" value="FBOX"/>
    <property type="match status" value="1"/>
</dbReference>
<reference evidence="2 3" key="1">
    <citation type="submission" date="2024-04" db="EMBL/GenBank/DDBJ databases">
        <title>Genome assembly C_amara_ONT_v2.</title>
        <authorList>
            <person name="Yant L."/>
            <person name="Moore C."/>
            <person name="Slenker M."/>
        </authorList>
    </citation>
    <scope>NUCLEOTIDE SEQUENCE [LARGE SCALE GENOMIC DNA]</scope>
    <source>
        <tissue evidence="2">Leaf</tissue>
    </source>
</reference>
<dbReference type="SUPFAM" id="SSF81383">
    <property type="entry name" value="F-box domain"/>
    <property type="match status" value="1"/>
</dbReference>
<evidence type="ECO:0000313" key="2">
    <source>
        <dbReference type="EMBL" id="KAL1189767.1"/>
    </source>
</evidence>
<accession>A0ABD0Z4Z0</accession>
<dbReference type="Gene3D" id="3.80.10.10">
    <property type="entry name" value="Ribonuclease Inhibitor"/>
    <property type="match status" value="1"/>
</dbReference>
<comment type="caution">
    <text evidence="2">The sequence shown here is derived from an EMBL/GenBank/DDBJ whole genome shotgun (WGS) entry which is preliminary data.</text>
</comment>
<dbReference type="PANTHER" id="PTHR31293:SF12">
    <property type="entry name" value="RNI-LIKE SUPERFAMILY PROTEIN"/>
    <property type="match status" value="1"/>
</dbReference>
<dbReference type="AlphaFoldDB" id="A0ABD0Z4Z0"/>
<dbReference type="SUPFAM" id="SSF52047">
    <property type="entry name" value="RNI-like"/>
    <property type="match status" value="1"/>
</dbReference>
<dbReference type="InterPro" id="IPR001810">
    <property type="entry name" value="F-box_dom"/>
</dbReference>
<dbReference type="Pfam" id="PF00646">
    <property type="entry name" value="F-box"/>
    <property type="match status" value="1"/>
</dbReference>